<keyword evidence="4" id="KW-0256">Endoplasmic reticulum</keyword>
<feature type="chain" id="PRO_5040329501" description="Signal sequence receptor subunit alpha" evidence="11">
    <location>
        <begin position="27"/>
        <end position="310"/>
    </location>
</feature>
<evidence type="ECO:0000256" key="7">
    <source>
        <dbReference type="ARBA" id="ARBA00037565"/>
    </source>
</evidence>
<proteinExistence type="inferred from homology"/>
<evidence type="ECO:0008006" key="14">
    <source>
        <dbReference type="Google" id="ProtNLM"/>
    </source>
</evidence>
<gene>
    <name evidence="12" type="ORF">O181_000312</name>
</gene>
<evidence type="ECO:0000256" key="2">
    <source>
        <dbReference type="ARBA" id="ARBA00022692"/>
    </source>
</evidence>
<evidence type="ECO:0000256" key="8">
    <source>
        <dbReference type="ARBA" id="ARBA00038311"/>
    </source>
</evidence>
<dbReference type="OrthoDB" id="1926781at2759"/>
<dbReference type="GO" id="GO:0005789">
    <property type="term" value="C:endoplasmic reticulum membrane"/>
    <property type="evidence" value="ECO:0007669"/>
    <property type="project" value="UniProtKB-SubCell"/>
</dbReference>
<keyword evidence="6 10" id="KW-0472">Membrane</keyword>
<evidence type="ECO:0000313" key="12">
    <source>
        <dbReference type="EMBL" id="MBW0460597.1"/>
    </source>
</evidence>
<feature type="compositionally biased region" description="Polar residues" evidence="9">
    <location>
        <begin position="248"/>
        <end position="263"/>
    </location>
</feature>
<evidence type="ECO:0000256" key="5">
    <source>
        <dbReference type="ARBA" id="ARBA00022989"/>
    </source>
</evidence>
<dbReference type="InterPro" id="IPR005595">
    <property type="entry name" value="TRAP_alpha"/>
</dbReference>
<evidence type="ECO:0000256" key="3">
    <source>
        <dbReference type="ARBA" id="ARBA00022729"/>
    </source>
</evidence>
<dbReference type="AlphaFoldDB" id="A0A9Q3B8H1"/>
<sequence length="310" mass="34451">MFASPVCMELFCILLACNLVVGGVAGQADPADYSYLAHDDTQIIERVRQMKLPSHLIAKLVSLAVGYNVVAAVLTPEKVEISASFPLNNQFGVVFNGQSNKILLKILNLGRDPVEDVMRIHQVWNEYREIGGKERILKRSTPFASKHMLAPKFEPYVIPYHFNSEQKEGDIGLKIWIEWSGPKGPKHKSLAYDSTVTIREPPTRWFDPQLILLYVILCSMFGGLGYLVYVSYLLPLKATRPGLKTKRSANFSAASGPKTSTPTGGVYEEEWIPAGHSVRPSKKSGAESGGDETSGTEGKPYRRKRAFHLR</sequence>
<evidence type="ECO:0000256" key="6">
    <source>
        <dbReference type="ARBA" id="ARBA00023136"/>
    </source>
</evidence>
<comment type="similarity">
    <text evidence="8">Belongs to the IRC22 family.</text>
</comment>
<feature type="compositionally biased region" description="Basic residues" evidence="9">
    <location>
        <begin position="301"/>
        <end position="310"/>
    </location>
</feature>
<dbReference type="PANTHER" id="PTHR12924">
    <property type="entry name" value="TRANSLOCON-ASSOCIATED PROTEIN, ALPHA SUBUNIT"/>
    <property type="match status" value="1"/>
</dbReference>
<keyword evidence="5 10" id="KW-1133">Transmembrane helix</keyword>
<reference evidence="12" key="1">
    <citation type="submission" date="2021-03" db="EMBL/GenBank/DDBJ databases">
        <title>Draft genome sequence of rust myrtle Austropuccinia psidii MF-1, a brazilian biotype.</title>
        <authorList>
            <person name="Quecine M.C."/>
            <person name="Pachon D.M.R."/>
            <person name="Bonatelli M.L."/>
            <person name="Correr F.H."/>
            <person name="Franceschini L.M."/>
            <person name="Leite T.F."/>
            <person name="Margarido G.R.A."/>
            <person name="Almeida C.A."/>
            <person name="Ferrarezi J.A."/>
            <person name="Labate C.A."/>
        </authorList>
    </citation>
    <scope>NUCLEOTIDE SEQUENCE</scope>
    <source>
        <strain evidence="12">MF-1</strain>
    </source>
</reference>
<evidence type="ECO:0000256" key="9">
    <source>
        <dbReference type="SAM" id="MobiDB-lite"/>
    </source>
</evidence>
<evidence type="ECO:0000256" key="11">
    <source>
        <dbReference type="SAM" id="SignalP"/>
    </source>
</evidence>
<evidence type="ECO:0000313" key="13">
    <source>
        <dbReference type="Proteomes" id="UP000765509"/>
    </source>
</evidence>
<comment type="subcellular location">
    <subcellularLocation>
        <location evidence="1">Endoplasmic reticulum membrane</location>
        <topology evidence="1">Single-pass type I membrane protein</topology>
    </subcellularLocation>
</comment>
<evidence type="ECO:0000256" key="1">
    <source>
        <dbReference type="ARBA" id="ARBA00004115"/>
    </source>
</evidence>
<feature type="transmembrane region" description="Helical" evidence="10">
    <location>
        <begin position="211"/>
        <end position="234"/>
    </location>
</feature>
<feature type="signal peptide" evidence="11">
    <location>
        <begin position="1"/>
        <end position="26"/>
    </location>
</feature>
<keyword evidence="3 11" id="KW-0732">Signal</keyword>
<evidence type="ECO:0000256" key="4">
    <source>
        <dbReference type="ARBA" id="ARBA00022824"/>
    </source>
</evidence>
<keyword evidence="2 10" id="KW-0812">Transmembrane</keyword>
<comment type="caution">
    <text evidence="12">The sequence shown here is derived from an EMBL/GenBank/DDBJ whole genome shotgun (WGS) entry which is preliminary data.</text>
</comment>
<dbReference type="EMBL" id="AVOT02000034">
    <property type="protein sequence ID" value="MBW0460597.1"/>
    <property type="molecule type" value="Genomic_DNA"/>
</dbReference>
<organism evidence="12 13">
    <name type="scientific">Austropuccinia psidii MF-1</name>
    <dbReference type="NCBI Taxonomy" id="1389203"/>
    <lineage>
        <taxon>Eukaryota</taxon>
        <taxon>Fungi</taxon>
        <taxon>Dikarya</taxon>
        <taxon>Basidiomycota</taxon>
        <taxon>Pucciniomycotina</taxon>
        <taxon>Pucciniomycetes</taxon>
        <taxon>Pucciniales</taxon>
        <taxon>Sphaerophragmiaceae</taxon>
        <taxon>Austropuccinia</taxon>
    </lineage>
</organism>
<feature type="region of interest" description="Disordered" evidence="9">
    <location>
        <begin position="247"/>
        <end position="310"/>
    </location>
</feature>
<dbReference type="Proteomes" id="UP000765509">
    <property type="component" value="Unassembled WGS sequence"/>
</dbReference>
<comment type="function">
    <text evidence="7">Is probably involved in a pathway contributing to genomic integrity.</text>
</comment>
<keyword evidence="13" id="KW-1185">Reference proteome</keyword>
<protein>
    <recommendedName>
        <fullName evidence="14">Signal sequence receptor subunit alpha</fullName>
    </recommendedName>
</protein>
<accession>A0A9Q3B8H1</accession>
<name>A0A9Q3B8H1_9BASI</name>
<dbReference type="PANTHER" id="PTHR12924:SF0">
    <property type="entry name" value="TRANSLOCON-ASSOCIATED PROTEIN SUBUNIT ALPHA"/>
    <property type="match status" value="1"/>
</dbReference>
<dbReference type="Pfam" id="PF03896">
    <property type="entry name" value="TRAP_alpha"/>
    <property type="match status" value="1"/>
</dbReference>
<evidence type="ECO:0000256" key="10">
    <source>
        <dbReference type="SAM" id="Phobius"/>
    </source>
</evidence>